<dbReference type="SUPFAM" id="SSF102198">
    <property type="entry name" value="Putative cyclase"/>
    <property type="match status" value="1"/>
</dbReference>
<protein>
    <submittedName>
        <fullName evidence="1">Cyclase family protein</fullName>
    </submittedName>
</protein>
<reference evidence="1 2" key="1">
    <citation type="submission" date="2019-07" db="EMBL/GenBank/DDBJ databases">
        <title>Paenibacillus ottowii sp. nov. isolated from a fermentation system processing bovine manure.</title>
        <authorList>
            <person name="Velazquez L.F."/>
            <person name="Rajbanshi S."/>
            <person name="Guan S."/>
            <person name="Hinchee M."/>
            <person name="Welsh A."/>
        </authorList>
    </citation>
    <scope>NUCLEOTIDE SEQUENCE [LARGE SCALE GENOMIC DNA]</scope>
    <source>
        <strain evidence="1 2">MS2379</strain>
    </source>
</reference>
<dbReference type="InterPro" id="IPR037175">
    <property type="entry name" value="KFase_sf"/>
</dbReference>
<accession>A0ABY3AX28</accession>
<proteinExistence type="predicted"/>
<dbReference type="EMBL" id="VIJZ01000021">
    <property type="protein sequence ID" value="TQR92286.1"/>
    <property type="molecule type" value="Genomic_DNA"/>
</dbReference>
<dbReference type="PANTHER" id="PTHR31118">
    <property type="entry name" value="CYCLASE-LIKE PROTEIN 2"/>
    <property type="match status" value="1"/>
</dbReference>
<gene>
    <name evidence="1" type="ORF">FKV70_25530</name>
</gene>
<dbReference type="PANTHER" id="PTHR31118:SF12">
    <property type="entry name" value="CYCLASE-LIKE PROTEIN 2"/>
    <property type="match status" value="1"/>
</dbReference>
<dbReference type="RefSeq" id="WP_142614947.1">
    <property type="nucleotide sequence ID" value="NZ_VIJZ01000021.1"/>
</dbReference>
<dbReference type="Gene3D" id="3.50.30.50">
    <property type="entry name" value="Putative cyclase"/>
    <property type="match status" value="1"/>
</dbReference>
<dbReference type="Proteomes" id="UP000319219">
    <property type="component" value="Unassembled WGS sequence"/>
</dbReference>
<organism evidence="1 2">
    <name type="scientific">Paenibacillus ottowii</name>
    <dbReference type="NCBI Taxonomy" id="2315729"/>
    <lineage>
        <taxon>Bacteria</taxon>
        <taxon>Bacillati</taxon>
        <taxon>Bacillota</taxon>
        <taxon>Bacilli</taxon>
        <taxon>Bacillales</taxon>
        <taxon>Paenibacillaceae</taxon>
        <taxon>Paenibacillus</taxon>
    </lineage>
</organism>
<evidence type="ECO:0000313" key="2">
    <source>
        <dbReference type="Proteomes" id="UP000319219"/>
    </source>
</evidence>
<dbReference type="InterPro" id="IPR007325">
    <property type="entry name" value="KFase/CYL"/>
</dbReference>
<keyword evidence="2" id="KW-1185">Reference proteome</keyword>
<comment type="caution">
    <text evidence="1">The sequence shown here is derived from an EMBL/GenBank/DDBJ whole genome shotgun (WGS) entry which is preliminary data.</text>
</comment>
<dbReference type="Pfam" id="PF04199">
    <property type="entry name" value="Cyclase"/>
    <property type="match status" value="1"/>
</dbReference>
<name>A0ABY3AX28_9BACL</name>
<evidence type="ECO:0000313" key="1">
    <source>
        <dbReference type="EMBL" id="TQR92286.1"/>
    </source>
</evidence>
<sequence length="231" mass="25959">MSIQTSKKLELIDLSIAFSKGMPKYSADWFPKFTFDEVAPETMTAADWKRRFTIVSLFAHNGTHVESSDHVFRDGKTIDQVPLQHFVGYPVLIDLTDIPDQTEISADLLKHRMAPLAIEEGEILLFHTGYDDREWGKEGFWDRSPWLSAEAAAYIASLNPVFIGLDFQTEKPAEKNFVVHKNIVSQGAVLCEYLFNLDQLNSDTLFVALPIKISDVEASPVRAIGIKGLRG</sequence>